<dbReference type="PANTHER" id="PTHR43471">
    <property type="entry name" value="ABC TRANSPORTER PERMEASE"/>
    <property type="match status" value="1"/>
</dbReference>
<keyword evidence="3" id="KW-1185">Reference proteome</keyword>
<feature type="transmembrane region" description="Helical" evidence="1">
    <location>
        <begin position="71"/>
        <end position="92"/>
    </location>
</feature>
<evidence type="ECO:0000313" key="3">
    <source>
        <dbReference type="Proteomes" id="UP000184079"/>
    </source>
</evidence>
<evidence type="ECO:0000256" key="1">
    <source>
        <dbReference type="SAM" id="Phobius"/>
    </source>
</evidence>
<dbReference type="GO" id="GO:0140359">
    <property type="term" value="F:ABC-type transporter activity"/>
    <property type="evidence" value="ECO:0007669"/>
    <property type="project" value="InterPro"/>
</dbReference>
<dbReference type="GO" id="GO:0005886">
    <property type="term" value="C:plasma membrane"/>
    <property type="evidence" value="ECO:0007669"/>
    <property type="project" value="UniProtKB-SubCell"/>
</dbReference>
<dbReference type="RefSeq" id="WP_084723731.1">
    <property type="nucleotide sequence ID" value="NZ_FQXD01000014.1"/>
</dbReference>
<sequence>MMKVLFKKEVLENWRNKKWIWVPLVFILLAIMDPITNYYLPDILESVGGLEGGAVIELPTFSPADAIMMSVSQYSTLGVLVIVLLSMGIISGERKSGVIELVLVKPVSYTKFVLAKWLSLLLLVFAAFIIGMMASWYYTNILYGEITFSMLLAVIFYYGLWLLFVCTVSIFFNTVTQSPGIVAFATIGTTAGISLVTSLLGIRLAWSPTNLSVYIQELLVTGDVSSELMYTTIISIVLIALILLASIYRFNRTFIRRSQ</sequence>
<feature type="transmembrane region" description="Helical" evidence="1">
    <location>
        <begin position="228"/>
        <end position="250"/>
    </location>
</feature>
<feature type="transmembrane region" description="Helical" evidence="1">
    <location>
        <begin position="20"/>
        <end position="40"/>
    </location>
</feature>
<feature type="transmembrane region" description="Helical" evidence="1">
    <location>
        <begin position="181"/>
        <end position="206"/>
    </location>
</feature>
<dbReference type="OrthoDB" id="4187110at2"/>
<feature type="transmembrane region" description="Helical" evidence="1">
    <location>
        <begin position="150"/>
        <end position="172"/>
    </location>
</feature>
<keyword evidence="1" id="KW-1133">Transmembrane helix</keyword>
<evidence type="ECO:0000313" key="2">
    <source>
        <dbReference type="EMBL" id="SHH81282.1"/>
    </source>
</evidence>
<dbReference type="EMBL" id="FQXD01000014">
    <property type="protein sequence ID" value="SHH81282.1"/>
    <property type="molecule type" value="Genomic_DNA"/>
</dbReference>
<dbReference type="Proteomes" id="UP000184079">
    <property type="component" value="Unassembled WGS sequence"/>
</dbReference>
<feature type="transmembrane region" description="Helical" evidence="1">
    <location>
        <begin position="113"/>
        <end position="138"/>
    </location>
</feature>
<gene>
    <name evidence="2" type="ORF">SAMN05421807_11482</name>
</gene>
<name>A0A1M5W188_9BACI</name>
<dbReference type="Pfam" id="PF12679">
    <property type="entry name" value="ABC2_membrane_2"/>
    <property type="match status" value="1"/>
</dbReference>
<keyword evidence="1" id="KW-0812">Transmembrane</keyword>
<protein>
    <submittedName>
        <fullName evidence="2">ABC-2 type transport system permease protein</fullName>
    </submittedName>
</protein>
<keyword evidence="1" id="KW-0472">Membrane</keyword>
<proteinExistence type="predicted"/>
<organism evidence="2 3">
    <name type="scientific">Virgibacillus chiguensis</name>
    <dbReference type="NCBI Taxonomy" id="411959"/>
    <lineage>
        <taxon>Bacteria</taxon>
        <taxon>Bacillati</taxon>
        <taxon>Bacillota</taxon>
        <taxon>Bacilli</taxon>
        <taxon>Bacillales</taxon>
        <taxon>Bacillaceae</taxon>
        <taxon>Virgibacillus</taxon>
    </lineage>
</organism>
<accession>A0A1M5W188</accession>
<reference evidence="3" key="1">
    <citation type="submission" date="2016-11" db="EMBL/GenBank/DDBJ databases">
        <authorList>
            <person name="Varghese N."/>
            <person name="Submissions S."/>
        </authorList>
    </citation>
    <scope>NUCLEOTIDE SEQUENCE [LARGE SCALE GENOMIC DNA]</scope>
    <source>
        <strain evidence="3">CGMCC 1.6496</strain>
    </source>
</reference>
<dbReference type="AlphaFoldDB" id="A0A1M5W188"/>